<comment type="caution">
    <text evidence="1">The sequence shown here is derived from an EMBL/GenBank/DDBJ whole genome shotgun (WGS) entry which is preliminary data.</text>
</comment>
<organism evidence="1 2">
    <name type="scientific">Neophaeococcomyces mojaviensis</name>
    <dbReference type="NCBI Taxonomy" id="3383035"/>
    <lineage>
        <taxon>Eukaryota</taxon>
        <taxon>Fungi</taxon>
        <taxon>Dikarya</taxon>
        <taxon>Ascomycota</taxon>
        <taxon>Pezizomycotina</taxon>
        <taxon>Eurotiomycetes</taxon>
        <taxon>Chaetothyriomycetidae</taxon>
        <taxon>Chaetothyriales</taxon>
        <taxon>Chaetothyriales incertae sedis</taxon>
        <taxon>Neophaeococcomyces</taxon>
    </lineage>
</organism>
<dbReference type="EMBL" id="JAPDRQ010000399">
    <property type="protein sequence ID" value="KAJ9650022.1"/>
    <property type="molecule type" value="Genomic_DNA"/>
</dbReference>
<reference evidence="1" key="1">
    <citation type="submission" date="2022-10" db="EMBL/GenBank/DDBJ databases">
        <title>Culturing micro-colonial fungi from biological soil crusts in the Mojave desert and describing Neophaeococcomyces mojavensis, and introducing the new genera and species Taxawa tesnikishii.</title>
        <authorList>
            <person name="Kurbessoian T."/>
            <person name="Stajich J.E."/>
        </authorList>
    </citation>
    <scope>NUCLEOTIDE SEQUENCE</scope>
    <source>
        <strain evidence="1">JES_112</strain>
    </source>
</reference>
<dbReference type="Proteomes" id="UP001172386">
    <property type="component" value="Unassembled WGS sequence"/>
</dbReference>
<name>A0ACC2ZR28_9EURO</name>
<gene>
    <name evidence="1" type="ORF">H2198_010655</name>
</gene>
<accession>A0ACC2ZR28</accession>
<evidence type="ECO:0000313" key="1">
    <source>
        <dbReference type="EMBL" id="KAJ9650022.1"/>
    </source>
</evidence>
<evidence type="ECO:0000313" key="2">
    <source>
        <dbReference type="Proteomes" id="UP001172386"/>
    </source>
</evidence>
<keyword evidence="2" id="KW-1185">Reference proteome</keyword>
<proteinExistence type="predicted"/>
<sequence>MNSSYGLWKPQKSKLLLAVPACILLMCMYYLYAVAGTEANDRPLVSTWKYLSPREQASNSTLGFQKILALSAGTSWRTRGLEAAARIAKIDVSVPTQPFISDEIVKAFELFGANDPNTKLPPHGSAKAWLAHLDLIKFVVASGFETVLIVEDDVDWDVTIRDQMALLSDNVRTFQNTDHTDTTPYGSKWDVLWIGHCGEVTPTDIIKSEYRDESLVPTELYAGWSKKYLTNIQEGYRVIQKTKQTVCTFGYGISRVGAQNILRQLSHGQNEAFDIALMTACQQEHLRCISVNPELMHHYNPKDGAGYVSSIAEANGQGQSFNEQAFELLRGTTANMKDSARCAALFHDTCLQPPTRAEDY</sequence>
<protein>
    <submittedName>
        <fullName evidence="1">Uncharacterized protein</fullName>
    </submittedName>
</protein>